<dbReference type="InterPro" id="IPR005467">
    <property type="entry name" value="His_kinase_dom"/>
</dbReference>
<evidence type="ECO:0000256" key="8">
    <source>
        <dbReference type="ARBA" id="ARBA00022777"/>
    </source>
</evidence>
<dbReference type="Proteomes" id="UP000305887">
    <property type="component" value="Unassembled WGS sequence"/>
</dbReference>
<dbReference type="PANTHER" id="PTHR44936:SF10">
    <property type="entry name" value="SENSOR PROTEIN RSTB"/>
    <property type="match status" value="1"/>
</dbReference>
<comment type="catalytic activity">
    <reaction evidence="1">
        <text>ATP + protein L-histidine = ADP + protein N-phospho-L-histidine.</text>
        <dbReference type="EC" id="2.7.13.3"/>
    </reaction>
</comment>
<feature type="transmembrane region" description="Helical" evidence="10">
    <location>
        <begin position="135"/>
        <end position="154"/>
    </location>
</feature>
<reference evidence="12 13" key="1">
    <citation type="submission" date="2019-06" db="EMBL/GenBank/DDBJ databases">
        <title>YIM 131921 draft genome.</title>
        <authorList>
            <person name="Jiang L."/>
        </authorList>
    </citation>
    <scope>NUCLEOTIDE SEQUENCE [LARGE SCALE GENOMIC DNA]</scope>
    <source>
        <strain evidence="12 13">YIM 131921</strain>
    </source>
</reference>
<dbReference type="InterPro" id="IPR036890">
    <property type="entry name" value="HATPase_C_sf"/>
</dbReference>
<evidence type="ECO:0000256" key="10">
    <source>
        <dbReference type="SAM" id="Phobius"/>
    </source>
</evidence>
<organism evidence="12 13">
    <name type="scientific">Rubellimicrobium rubrum</name>
    <dbReference type="NCBI Taxonomy" id="2585369"/>
    <lineage>
        <taxon>Bacteria</taxon>
        <taxon>Pseudomonadati</taxon>
        <taxon>Pseudomonadota</taxon>
        <taxon>Alphaproteobacteria</taxon>
        <taxon>Rhodobacterales</taxon>
        <taxon>Roseobacteraceae</taxon>
        <taxon>Rubellimicrobium</taxon>
    </lineage>
</organism>
<evidence type="ECO:0000313" key="13">
    <source>
        <dbReference type="Proteomes" id="UP000305887"/>
    </source>
</evidence>
<dbReference type="SMART" id="SM00388">
    <property type="entry name" value="HisKA"/>
    <property type="match status" value="1"/>
</dbReference>
<evidence type="ECO:0000256" key="9">
    <source>
        <dbReference type="ARBA" id="ARBA00022840"/>
    </source>
</evidence>
<dbReference type="SUPFAM" id="SSF47384">
    <property type="entry name" value="Homodimeric domain of signal transducing histidine kinase"/>
    <property type="match status" value="1"/>
</dbReference>
<keyword evidence="9" id="KW-0067">ATP-binding</keyword>
<feature type="transmembrane region" description="Helical" evidence="10">
    <location>
        <begin position="166"/>
        <end position="186"/>
    </location>
</feature>
<keyword evidence="5" id="KW-0597">Phosphoprotein</keyword>
<proteinExistence type="predicted"/>
<evidence type="ECO:0000256" key="6">
    <source>
        <dbReference type="ARBA" id="ARBA00022679"/>
    </source>
</evidence>
<dbReference type="GO" id="GO:0005524">
    <property type="term" value="F:ATP binding"/>
    <property type="evidence" value="ECO:0007669"/>
    <property type="project" value="UniProtKB-KW"/>
</dbReference>
<keyword evidence="6" id="KW-0808">Transferase</keyword>
<dbReference type="NCBIfam" id="NF033792">
    <property type="entry name" value="ActS_PrrB_HisK"/>
    <property type="match status" value="1"/>
</dbReference>
<keyword evidence="10" id="KW-0472">Membrane</keyword>
<dbReference type="InterPro" id="IPR004358">
    <property type="entry name" value="Sig_transdc_His_kin-like_C"/>
</dbReference>
<evidence type="ECO:0000256" key="5">
    <source>
        <dbReference type="ARBA" id="ARBA00022553"/>
    </source>
</evidence>
<comment type="subcellular location">
    <subcellularLocation>
        <location evidence="2">Cell membrane</location>
        <topology evidence="2">Multi-pass membrane protein</topology>
    </subcellularLocation>
</comment>
<keyword evidence="10" id="KW-0812">Transmembrane</keyword>
<dbReference type="Gene3D" id="1.10.287.130">
    <property type="match status" value="1"/>
</dbReference>
<dbReference type="OrthoDB" id="9785252at2"/>
<dbReference type="PANTHER" id="PTHR44936">
    <property type="entry name" value="SENSOR PROTEIN CREC"/>
    <property type="match status" value="1"/>
</dbReference>
<dbReference type="InterPro" id="IPR003661">
    <property type="entry name" value="HisK_dim/P_dom"/>
</dbReference>
<evidence type="ECO:0000259" key="11">
    <source>
        <dbReference type="PROSITE" id="PS50109"/>
    </source>
</evidence>
<dbReference type="Pfam" id="PF02518">
    <property type="entry name" value="HATPase_c"/>
    <property type="match status" value="1"/>
</dbReference>
<dbReference type="SUPFAM" id="SSF55874">
    <property type="entry name" value="ATPase domain of HSP90 chaperone/DNA topoisomerase II/histidine kinase"/>
    <property type="match status" value="1"/>
</dbReference>
<dbReference type="RefSeq" id="WP_139077880.1">
    <property type="nucleotide sequence ID" value="NZ_VDFU01000019.1"/>
</dbReference>
<evidence type="ECO:0000313" key="12">
    <source>
        <dbReference type="EMBL" id="TNC48183.1"/>
    </source>
</evidence>
<evidence type="ECO:0000256" key="4">
    <source>
        <dbReference type="ARBA" id="ARBA00022475"/>
    </source>
</evidence>
<keyword evidence="13" id="KW-1185">Reference proteome</keyword>
<dbReference type="GO" id="GO:0005886">
    <property type="term" value="C:plasma membrane"/>
    <property type="evidence" value="ECO:0007669"/>
    <property type="project" value="UniProtKB-SubCell"/>
</dbReference>
<feature type="transmembrane region" description="Helical" evidence="10">
    <location>
        <begin position="56"/>
        <end position="76"/>
    </location>
</feature>
<name>A0A5C4MS32_9RHOB</name>
<dbReference type="Pfam" id="PF25323">
    <property type="entry name" value="6TM_PilS"/>
    <property type="match status" value="1"/>
</dbReference>
<dbReference type="GO" id="GO:0000155">
    <property type="term" value="F:phosphorelay sensor kinase activity"/>
    <property type="evidence" value="ECO:0007669"/>
    <property type="project" value="InterPro"/>
</dbReference>
<dbReference type="CDD" id="cd00082">
    <property type="entry name" value="HisKA"/>
    <property type="match status" value="1"/>
</dbReference>
<evidence type="ECO:0000256" key="3">
    <source>
        <dbReference type="ARBA" id="ARBA00012438"/>
    </source>
</evidence>
<dbReference type="EMBL" id="VDFU01000019">
    <property type="protein sequence ID" value="TNC48183.1"/>
    <property type="molecule type" value="Genomic_DNA"/>
</dbReference>
<dbReference type="Gene3D" id="3.30.565.10">
    <property type="entry name" value="Histidine kinase-like ATPase, C-terminal domain"/>
    <property type="match status" value="1"/>
</dbReference>
<accession>A0A5C4MS32</accession>
<evidence type="ECO:0000256" key="7">
    <source>
        <dbReference type="ARBA" id="ARBA00022741"/>
    </source>
</evidence>
<feature type="transmembrane region" description="Helical" evidence="10">
    <location>
        <begin position="30"/>
        <end position="50"/>
    </location>
</feature>
<dbReference type="InterPro" id="IPR036097">
    <property type="entry name" value="HisK_dim/P_sf"/>
</dbReference>
<sequence>MSDPDSLGPWPDALGLTQRRDWVPLRTLTILRWLAIGGQIAALVVAVRILDLGIATGAASLAIGASMVVNLVATFTAPRTRRLSEREATLLLTFDILQLGLLLALTGGLNNPFAVLLLAPVTIAASVLHTRTTLVLGGLTLTVITGIATWNIPVLTPEGPLELPRLFLWGFWAALVIGVGFLGLYARSVTAEINAMSEALAATQLALDRAQQLSALDGVVAAAAHELGTPLATIKLVSGEMIEELRDRADFQPLLEDAELLHAQADRCRDILRAMGRAGQRDSYLDRAPFEAVLREAAEPHLRRGKQVEIVVAEGRQPEIPRRPEIVHGLRNLVQNAVDFSASRVEIRLDWTPERLSIRIRDNGPGFEPALLARIGDPFMRGRTLARSPDEAGPRPGYEGMGLGLFIAKTLLERTGARLTFANDAGGGAVVVVAWVPSSLVAPPVTTASGEVAGPSPA</sequence>
<dbReference type="InterPro" id="IPR050980">
    <property type="entry name" value="2C_sensor_his_kinase"/>
</dbReference>
<keyword evidence="4" id="KW-1003">Cell membrane</keyword>
<keyword evidence="7" id="KW-0547">Nucleotide-binding</keyword>
<dbReference type="EC" id="2.7.13.3" evidence="3"/>
<feature type="domain" description="Histidine kinase" evidence="11">
    <location>
        <begin position="222"/>
        <end position="439"/>
    </location>
</feature>
<protein>
    <recommendedName>
        <fullName evidence="3">histidine kinase</fullName>
        <ecNumber evidence="3">2.7.13.3</ecNumber>
    </recommendedName>
</protein>
<comment type="caution">
    <text evidence="12">The sequence shown here is derived from an EMBL/GenBank/DDBJ whole genome shotgun (WGS) entry which is preliminary data.</text>
</comment>
<evidence type="ECO:0000256" key="2">
    <source>
        <dbReference type="ARBA" id="ARBA00004651"/>
    </source>
</evidence>
<dbReference type="PROSITE" id="PS50109">
    <property type="entry name" value="HIS_KIN"/>
    <property type="match status" value="1"/>
</dbReference>
<keyword evidence="8 12" id="KW-0418">Kinase</keyword>
<dbReference type="NCBIfam" id="NF045988">
    <property type="entry name" value="HisKinRegBRhodob"/>
    <property type="match status" value="1"/>
</dbReference>
<dbReference type="InterPro" id="IPR003594">
    <property type="entry name" value="HATPase_dom"/>
</dbReference>
<evidence type="ECO:0000256" key="1">
    <source>
        <dbReference type="ARBA" id="ARBA00000085"/>
    </source>
</evidence>
<dbReference type="InterPro" id="IPR047770">
    <property type="entry name" value="RegB"/>
</dbReference>
<keyword evidence="10" id="KW-1133">Transmembrane helix</keyword>
<dbReference type="SMART" id="SM00387">
    <property type="entry name" value="HATPase_c"/>
    <property type="match status" value="1"/>
</dbReference>
<dbReference type="PRINTS" id="PR00344">
    <property type="entry name" value="BCTRLSENSOR"/>
</dbReference>
<dbReference type="AlphaFoldDB" id="A0A5C4MS32"/>
<gene>
    <name evidence="12" type="ORF">FHG66_15020</name>
</gene>